<feature type="compositionally biased region" description="Low complexity" evidence="1">
    <location>
        <begin position="95"/>
        <end position="106"/>
    </location>
</feature>
<feature type="region of interest" description="Disordered" evidence="1">
    <location>
        <begin position="1"/>
        <end position="120"/>
    </location>
</feature>
<dbReference type="OrthoDB" id="4179406at2759"/>
<gene>
    <name evidence="2" type="ORF">PV10_04865</name>
</gene>
<dbReference type="OMA" id="ININRWT"/>
<name>A0A0D1WWB6_EXOME</name>
<protein>
    <submittedName>
        <fullName evidence="2">Uncharacterized protein</fullName>
    </submittedName>
</protein>
<accession>A0A0D1WWB6</accession>
<dbReference type="HOGENOM" id="CLU_026455_2_0_1"/>
<keyword evidence="3" id="KW-1185">Reference proteome</keyword>
<reference evidence="2 3" key="1">
    <citation type="submission" date="2015-01" db="EMBL/GenBank/DDBJ databases">
        <title>The Genome Sequence of Exophiala mesophila CBS40295.</title>
        <authorList>
            <consortium name="The Broad Institute Genomics Platform"/>
            <person name="Cuomo C."/>
            <person name="de Hoog S."/>
            <person name="Gorbushina A."/>
            <person name="Stielow B."/>
            <person name="Teixiera M."/>
            <person name="Abouelleil A."/>
            <person name="Chapman S.B."/>
            <person name="Priest M."/>
            <person name="Young S.K."/>
            <person name="Wortman J."/>
            <person name="Nusbaum C."/>
            <person name="Birren B."/>
        </authorList>
    </citation>
    <scope>NUCLEOTIDE SEQUENCE [LARGE SCALE GENOMIC DNA]</scope>
    <source>
        <strain evidence="2 3">CBS 40295</strain>
    </source>
</reference>
<dbReference type="AlphaFoldDB" id="A0A0D1WWB6"/>
<dbReference type="EMBL" id="KN847522">
    <property type="protein sequence ID" value="KIV93670.1"/>
    <property type="molecule type" value="Genomic_DNA"/>
</dbReference>
<dbReference type="GeneID" id="27322710"/>
<evidence type="ECO:0000313" key="3">
    <source>
        <dbReference type="Proteomes" id="UP000054302"/>
    </source>
</evidence>
<evidence type="ECO:0000313" key="2">
    <source>
        <dbReference type="EMBL" id="KIV93670.1"/>
    </source>
</evidence>
<dbReference type="RefSeq" id="XP_016225244.1">
    <property type="nucleotide sequence ID" value="XM_016369456.1"/>
</dbReference>
<organism evidence="2 3">
    <name type="scientific">Exophiala mesophila</name>
    <name type="common">Black yeast-like fungus</name>
    <dbReference type="NCBI Taxonomy" id="212818"/>
    <lineage>
        <taxon>Eukaryota</taxon>
        <taxon>Fungi</taxon>
        <taxon>Dikarya</taxon>
        <taxon>Ascomycota</taxon>
        <taxon>Pezizomycotina</taxon>
        <taxon>Eurotiomycetes</taxon>
        <taxon>Chaetothyriomycetidae</taxon>
        <taxon>Chaetothyriales</taxon>
        <taxon>Herpotrichiellaceae</taxon>
        <taxon>Exophiala</taxon>
    </lineage>
</organism>
<proteinExistence type="predicted"/>
<dbReference type="VEuPathDB" id="FungiDB:PV10_04865"/>
<dbReference type="Proteomes" id="UP000054302">
    <property type="component" value="Unassembled WGS sequence"/>
</dbReference>
<dbReference type="STRING" id="212818.A0A0D1WWB6"/>
<feature type="compositionally biased region" description="Polar residues" evidence="1">
    <location>
        <begin position="1"/>
        <end position="10"/>
    </location>
</feature>
<evidence type="ECO:0000256" key="1">
    <source>
        <dbReference type="SAM" id="MobiDB-lite"/>
    </source>
</evidence>
<sequence>MAPGSRSQLGESWVIDDGDQDPDSGNTSSPSDQHEVSSRHSPRGYASRRSDKMKPSKPTPHSSTFSEPNLIMPTLDHQSYTSLPSPKLPRNRKAPSSTRTVSSRPVRPNRPPLQEADQSAPDSLLMQTVHLLYPVATWVYDILSSSLYVLKKPLSLVLALYLFGALVVMTQNLLTSSIYVALSPICRIPGVFLLHLPICEYTSSSTDAPRITSGSSSAPVEFDELMKTQAHFEEILADSAAGVSLPMDMKRSETSIRDLRQIVRFSQLQSRNELGLEFDGFIETARLASYDLQKFNSHVGRGVDIVLSTARWTEKVLDDLSVKQASRGIVPTFFLDTLLAPFKPVQFTESRLLDQYIQHTRIVAEEIERLIDEAQALLLLLQNLEDRLDVMHGIAMHDNIAAQATKDEILAQLWTALGGNRGQLGKVNKQLSLLKQVGTYRKVAWAHVSATILKLQAMGAELEELRTRVGSAELLKNHKEIPLSVHIESIRLGVERLEAGRDKARKLEQSHIRRVVDGVDDHIKALGSE</sequence>